<reference evidence="3" key="1">
    <citation type="submission" date="2016-08" db="EMBL/GenBank/DDBJ databases">
        <authorList>
            <person name="Varghese N."/>
            <person name="Submissions Spin"/>
        </authorList>
    </citation>
    <scope>NUCLEOTIDE SEQUENCE [LARGE SCALE GENOMIC DNA]</scope>
    <source>
        <strain evidence="3">SGD-1123</strain>
    </source>
</reference>
<keyword evidence="3" id="KW-1185">Reference proteome</keyword>
<sequence>MRKEYDNQQIDQLVNEIKAMPKPDYDQHFNRSVQEKIHKNLMDVSKKQEKKKFFRNKLQPLLLSLAGIAVLVMIMSFVAPFDQFTTNNAGKTESFQFSGNVYNLPKLVVIKGLSNFPEGTIITVEKSGEEENSFVLEDEVKVDRDGAFQFVTERVKRDEEFLLNVIIYPHLQTQRVKNILGERGEELKDVKNTKGSFKYRFNGNDYYGLKLMGVVYRVDTTEYHLMPNHLREIEAIEE</sequence>
<proteinExistence type="predicted"/>
<dbReference type="OrthoDB" id="2850451at2"/>
<dbReference type="EMBL" id="FMAU01000001">
    <property type="protein sequence ID" value="SCB75421.1"/>
    <property type="molecule type" value="Genomic_DNA"/>
</dbReference>
<organism evidence="2 3">
    <name type="scientific">[Bacillus] enclensis</name>
    <dbReference type="NCBI Taxonomy" id="1402860"/>
    <lineage>
        <taxon>Bacteria</taxon>
        <taxon>Bacillati</taxon>
        <taxon>Bacillota</taxon>
        <taxon>Bacilli</taxon>
        <taxon>Bacillales</taxon>
        <taxon>Bacillaceae</taxon>
        <taxon>Rossellomorea</taxon>
    </lineage>
</organism>
<keyword evidence="1" id="KW-0472">Membrane</keyword>
<keyword evidence="1" id="KW-1133">Transmembrane helix</keyword>
<dbReference type="RefSeq" id="WP_058297202.1">
    <property type="nucleotide sequence ID" value="NZ_FMAU01000001.1"/>
</dbReference>
<name>A0A0V8HPW7_9BACI</name>
<dbReference type="AlphaFoldDB" id="A0A0V8HPW7"/>
<dbReference type="Proteomes" id="UP000181997">
    <property type="component" value="Unassembled WGS sequence"/>
</dbReference>
<evidence type="ECO:0000256" key="1">
    <source>
        <dbReference type="SAM" id="Phobius"/>
    </source>
</evidence>
<feature type="transmembrane region" description="Helical" evidence="1">
    <location>
        <begin position="61"/>
        <end position="81"/>
    </location>
</feature>
<protein>
    <submittedName>
        <fullName evidence="2">Uncharacterized protein</fullName>
    </submittedName>
</protein>
<gene>
    <name evidence="2" type="ORF">GA0061094_0286</name>
</gene>
<accession>A0A0V8HPW7</accession>
<keyword evidence="1" id="KW-0812">Transmembrane</keyword>
<evidence type="ECO:0000313" key="3">
    <source>
        <dbReference type="Proteomes" id="UP000181997"/>
    </source>
</evidence>
<evidence type="ECO:0000313" key="2">
    <source>
        <dbReference type="EMBL" id="SCB75421.1"/>
    </source>
</evidence>